<evidence type="ECO:0000256" key="2">
    <source>
        <dbReference type="ARBA" id="ARBA00007362"/>
    </source>
</evidence>
<protein>
    <recommendedName>
        <fullName evidence="8">EamA domain-containing protein</fullName>
    </recommendedName>
</protein>
<dbReference type="RefSeq" id="WP_006504051.1">
    <property type="nucleotide sequence ID" value="NZ_BAGZ01000022.1"/>
</dbReference>
<feature type="transmembrane region" description="Helical" evidence="7">
    <location>
        <begin position="191"/>
        <end position="208"/>
    </location>
</feature>
<dbReference type="OrthoDB" id="3182968at2"/>
<dbReference type="InterPro" id="IPR037185">
    <property type="entry name" value="EmrE-like"/>
</dbReference>
<feature type="transmembrane region" description="Helical" evidence="7">
    <location>
        <begin position="275"/>
        <end position="294"/>
    </location>
</feature>
<evidence type="ECO:0000256" key="5">
    <source>
        <dbReference type="ARBA" id="ARBA00022989"/>
    </source>
</evidence>
<dbReference type="Proteomes" id="UP000008495">
    <property type="component" value="Unassembled WGS sequence"/>
</dbReference>
<dbReference type="InterPro" id="IPR051258">
    <property type="entry name" value="Diverse_Substrate_Transporter"/>
</dbReference>
<feature type="domain" description="EamA" evidence="8">
    <location>
        <begin position="12"/>
        <end position="148"/>
    </location>
</feature>
<dbReference type="AlphaFoldDB" id="K6VAL8"/>
<keyword evidence="3" id="KW-1003">Cell membrane</keyword>
<dbReference type="eggNOG" id="COG0697">
    <property type="taxonomic scope" value="Bacteria"/>
</dbReference>
<evidence type="ECO:0000256" key="4">
    <source>
        <dbReference type="ARBA" id="ARBA00022692"/>
    </source>
</evidence>
<feature type="domain" description="EamA" evidence="8">
    <location>
        <begin position="158"/>
        <end position="290"/>
    </location>
</feature>
<organism evidence="9 10">
    <name type="scientific">Austwickia chelonae NBRC 105200</name>
    <dbReference type="NCBI Taxonomy" id="1184607"/>
    <lineage>
        <taxon>Bacteria</taxon>
        <taxon>Bacillati</taxon>
        <taxon>Actinomycetota</taxon>
        <taxon>Actinomycetes</taxon>
        <taxon>Micrococcales</taxon>
        <taxon>Dermatophilaceae</taxon>
        <taxon>Austwickia</taxon>
    </lineage>
</organism>
<evidence type="ECO:0000259" key="8">
    <source>
        <dbReference type="Pfam" id="PF00892"/>
    </source>
</evidence>
<dbReference type="SUPFAM" id="SSF103481">
    <property type="entry name" value="Multidrug resistance efflux transporter EmrE"/>
    <property type="match status" value="2"/>
</dbReference>
<accession>K6VAL8</accession>
<feature type="transmembrane region" description="Helical" evidence="7">
    <location>
        <begin position="220"/>
        <end position="237"/>
    </location>
</feature>
<dbReference type="STRING" id="100225.SAMN05421595_2602"/>
<evidence type="ECO:0000313" key="10">
    <source>
        <dbReference type="Proteomes" id="UP000008495"/>
    </source>
</evidence>
<sequence length="299" mass="31248">MSIRADARRARAHVLLVVTAMIWGFAFVAQRVGAEHVTAYTFNGTRFLLGAASLVPLVYVVDRRLRTVDGASRWRAVLWPGVATGGVLFTGSALQQAGLGHTTAGNAGFITSLYIVIVPVLGVFLRRRATWMTWAGVVLAVVGLYLLSVTEGVSISYGDGLVLVCALFFAAHILLVGAFSGRGLDPLRFSVVQFVTSGVFSCAVALAVEEVPFAGTSQAVVPILYGGLLSVGVAYTLQVVAQADAEPTTAALLMSLEAVFGLVGGMVFLGEQMTVRGLTGCAVMLAGIVVAQLGEPDRA</sequence>
<feature type="transmembrane region" description="Helical" evidence="7">
    <location>
        <begin position="249"/>
        <end position="269"/>
    </location>
</feature>
<evidence type="ECO:0000313" key="9">
    <source>
        <dbReference type="EMBL" id="GAB79293.1"/>
    </source>
</evidence>
<comment type="subcellular location">
    <subcellularLocation>
        <location evidence="1">Cell membrane</location>
        <topology evidence="1">Multi-pass membrane protein</topology>
    </subcellularLocation>
</comment>
<evidence type="ECO:0000256" key="3">
    <source>
        <dbReference type="ARBA" id="ARBA00022475"/>
    </source>
</evidence>
<dbReference type="GO" id="GO:0005886">
    <property type="term" value="C:plasma membrane"/>
    <property type="evidence" value="ECO:0007669"/>
    <property type="project" value="UniProtKB-SubCell"/>
</dbReference>
<evidence type="ECO:0000256" key="6">
    <source>
        <dbReference type="ARBA" id="ARBA00023136"/>
    </source>
</evidence>
<dbReference type="InterPro" id="IPR000620">
    <property type="entry name" value="EamA_dom"/>
</dbReference>
<reference evidence="9 10" key="1">
    <citation type="submission" date="2012-08" db="EMBL/GenBank/DDBJ databases">
        <title>Whole genome shotgun sequence of Austwickia chelonae NBRC 105200.</title>
        <authorList>
            <person name="Yoshida I."/>
            <person name="Hosoyama A."/>
            <person name="Tsuchikane K."/>
            <person name="Katsumata H."/>
            <person name="Ando Y."/>
            <person name="Ohji S."/>
            <person name="Hamada M."/>
            <person name="Tamura T."/>
            <person name="Yamazoe A."/>
            <person name="Yamazaki S."/>
            <person name="Fujita N."/>
        </authorList>
    </citation>
    <scope>NUCLEOTIDE SEQUENCE [LARGE SCALE GENOMIC DNA]</scope>
    <source>
        <strain evidence="9 10">NBRC 105200</strain>
    </source>
</reference>
<comment type="caution">
    <text evidence="9">The sequence shown here is derived from an EMBL/GenBank/DDBJ whole genome shotgun (WGS) entry which is preliminary data.</text>
</comment>
<feature type="transmembrane region" description="Helical" evidence="7">
    <location>
        <begin position="106"/>
        <end position="124"/>
    </location>
</feature>
<feature type="transmembrane region" description="Helical" evidence="7">
    <location>
        <begin position="12"/>
        <end position="32"/>
    </location>
</feature>
<name>K6VAL8_9MICO</name>
<evidence type="ECO:0000256" key="7">
    <source>
        <dbReference type="SAM" id="Phobius"/>
    </source>
</evidence>
<feature type="transmembrane region" description="Helical" evidence="7">
    <location>
        <begin position="160"/>
        <end position="179"/>
    </location>
</feature>
<comment type="similarity">
    <text evidence="2">Belongs to the EamA transporter family.</text>
</comment>
<dbReference type="PANTHER" id="PTHR42920">
    <property type="entry name" value="OS03G0707200 PROTEIN-RELATED"/>
    <property type="match status" value="1"/>
</dbReference>
<dbReference type="Pfam" id="PF00892">
    <property type="entry name" value="EamA"/>
    <property type="match status" value="2"/>
</dbReference>
<keyword evidence="10" id="KW-1185">Reference proteome</keyword>
<keyword evidence="6 7" id="KW-0472">Membrane</keyword>
<feature type="transmembrane region" description="Helical" evidence="7">
    <location>
        <begin position="74"/>
        <end position="94"/>
    </location>
</feature>
<dbReference type="PANTHER" id="PTHR42920:SF5">
    <property type="entry name" value="EAMA DOMAIN-CONTAINING PROTEIN"/>
    <property type="match status" value="1"/>
</dbReference>
<feature type="transmembrane region" description="Helical" evidence="7">
    <location>
        <begin position="131"/>
        <end position="148"/>
    </location>
</feature>
<keyword evidence="5 7" id="KW-1133">Transmembrane helix</keyword>
<evidence type="ECO:0000256" key="1">
    <source>
        <dbReference type="ARBA" id="ARBA00004651"/>
    </source>
</evidence>
<gene>
    <name evidence="9" type="ORF">AUCHE_22_00630</name>
</gene>
<keyword evidence="4 7" id="KW-0812">Transmembrane</keyword>
<dbReference type="EMBL" id="BAGZ01000022">
    <property type="protein sequence ID" value="GAB79293.1"/>
    <property type="molecule type" value="Genomic_DNA"/>
</dbReference>
<proteinExistence type="inferred from homology"/>
<dbReference type="Gene3D" id="1.10.3730.20">
    <property type="match status" value="1"/>
</dbReference>
<feature type="transmembrane region" description="Helical" evidence="7">
    <location>
        <begin position="44"/>
        <end position="62"/>
    </location>
</feature>